<dbReference type="InterPro" id="IPR000304">
    <property type="entry name" value="Pyrroline-COOH_reductase"/>
</dbReference>
<dbReference type="AlphaFoldDB" id="A3MUJ0"/>
<comment type="similarity">
    <text evidence="1">Belongs to the pyrroline-5-carboxylate reductase family.</text>
</comment>
<dbReference type="EC" id="1.5.1.2" evidence="7"/>
<name>A3MUJ0_PYRCJ</name>
<dbReference type="eggNOG" id="arCOG00455">
    <property type="taxonomic scope" value="Archaea"/>
</dbReference>
<dbReference type="PANTHER" id="PTHR11645">
    <property type="entry name" value="PYRROLINE-5-CARBOXYLATE REDUCTASE"/>
    <property type="match status" value="1"/>
</dbReference>
<keyword evidence="8" id="KW-1185">Reference proteome</keyword>
<dbReference type="RefSeq" id="WP_011849565.1">
    <property type="nucleotide sequence ID" value="NC_009073.1"/>
</dbReference>
<reference evidence="7" key="1">
    <citation type="submission" date="2007-02" db="EMBL/GenBank/DDBJ databases">
        <title>Complete sequence of Pyrobaculum calidifontis JCM 11548.</title>
        <authorList>
            <consortium name="US DOE Joint Genome Institute"/>
            <person name="Copeland A."/>
            <person name="Lucas S."/>
            <person name="Lapidus A."/>
            <person name="Barry K."/>
            <person name="Glavina del Rio T."/>
            <person name="Dalin E."/>
            <person name="Tice H."/>
            <person name="Pitluck S."/>
            <person name="Chain P."/>
            <person name="Malfatti S."/>
            <person name="Shin M."/>
            <person name="Vergez L."/>
            <person name="Schmutz J."/>
            <person name="Larimer F."/>
            <person name="Land M."/>
            <person name="Hauser L."/>
            <person name="Kyrpides N."/>
            <person name="Mikhailova N."/>
            <person name="Cozen A.E."/>
            <person name="Fitz-Gibbon S.T."/>
            <person name="House C.H."/>
            <person name="Saltikov C."/>
            <person name="Lowe T.M."/>
            <person name="Richardson P."/>
        </authorList>
    </citation>
    <scope>NUCLEOTIDE SEQUENCE [LARGE SCALE GENOMIC DNA]</scope>
    <source>
        <strain evidence="7">JCM 11548</strain>
    </source>
</reference>
<keyword evidence="3 7" id="KW-0560">Oxidoreductase</keyword>
<feature type="domain" description="Pyrroline-5-carboxylate reductase dimerisation" evidence="6">
    <location>
        <begin position="135"/>
        <end position="232"/>
    </location>
</feature>
<keyword evidence="2 4" id="KW-0521">NADP</keyword>
<evidence type="ECO:0000256" key="4">
    <source>
        <dbReference type="PIRSR" id="PIRSR000193-1"/>
    </source>
</evidence>
<evidence type="ECO:0000313" key="8">
    <source>
        <dbReference type="Proteomes" id="UP000001431"/>
    </source>
</evidence>
<dbReference type="GeneID" id="4908153"/>
<dbReference type="Pfam" id="PF03807">
    <property type="entry name" value="F420_oxidored"/>
    <property type="match status" value="1"/>
</dbReference>
<dbReference type="SUPFAM" id="SSF51735">
    <property type="entry name" value="NAD(P)-binding Rossmann-fold domains"/>
    <property type="match status" value="1"/>
</dbReference>
<evidence type="ECO:0000256" key="1">
    <source>
        <dbReference type="ARBA" id="ARBA00005525"/>
    </source>
</evidence>
<dbReference type="EMBL" id="CP000561">
    <property type="protein sequence ID" value="ABO08307.1"/>
    <property type="molecule type" value="Genomic_DNA"/>
</dbReference>
<accession>A3MUJ0</accession>
<dbReference type="STRING" id="410359.Pcal_0881"/>
<dbReference type="InterPro" id="IPR028939">
    <property type="entry name" value="P5C_Rdtase_cat_N"/>
</dbReference>
<feature type="domain" description="Pyrroline-5-carboxylate reductase catalytic N-terminal" evidence="5">
    <location>
        <begin position="2"/>
        <end position="71"/>
    </location>
</feature>
<proteinExistence type="inferred from homology"/>
<dbReference type="HOGENOM" id="CLU_042344_4_2_2"/>
<sequence length="240" mass="25774">MVGVIGAGKLGSQIAIRLSGNGVRVVASVKSERSYQRLSALGLEVYRDNKVVVELSDVLILAVKPANLPELDFYTEKPLISFVAGATSEALRRLSARPYRAMTNIGLTTIAVAGPYDKAVEELLSRIAPTIWVEERLIDPLTILLGSGPAIVAELAMALVRASVNIGIPWDVAREITLSLMTALPYLDDKFGLEKVAQYVATPGGTTIKALLELAPAEAAIASAFEKAYERVLKLRQQTS</sequence>
<dbReference type="Gene3D" id="1.10.3730.10">
    <property type="entry name" value="ProC C-terminal domain-like"/>
    <property type="match status" value="1"/>
</dbReference>
<dbReference type="PANTHER" id="PTHR11645:SF0">
    <property type="entry name" value="PYRROLINE-5-CARBOXYLATE REDUCTASE 3"/>
    <property type="match status" value="1"/>
</dbReference>
<evidence type="ECO:0000259" key="6">
    <source>
        <dbReference type="Pfam" id="PF14748"/>
    </source>
</evidence>
<dbReference type="PIRSF" id="PIRSF000193">
    <property type="entry name" value="Pyrrol-5-carb_rd"/>
    <property type="match status" value="1"/>
</dbReference>
<evidence type="ECO:0000256" key="2">
    <source>
        <dbReference type="ARBA" id="ARBA00022857"/>
    </source>
</evidence>
<feature type="binding site" evidence="4">
    <location>
        <begin position="62"/>
        <end position="65"/>
    </location>
    <ligand>
        <name>NADP(+)</name>
        <dbReference type="ChEBI" id="CHEBI:58349"/>
    </ligand>
</feature>
<protein>
    <submittedName>
        <fullName evidence="7">Pyrroline-5-carboxylate reductase</fullName>
        <ecNumber evidence="7">1.5.1.2</ecNumber>
    </submittedName>
</protein>
<gene>
    <name evidence="7" type="ordered locus">Pcal_0881</name>
</gene>
<evidence type="ECO:0000256" key="3">
    <source>
        <dbReference type="ARBA" id="ARBA00023002"/>
    </source>
</evidence>
<feature type="binding site" evidence="4">
    <location>
        <position position="49"/>
    </location>
    <ligand>
        <name>NADPH</name>
        <dbReference type="ChEBI" id="CHEBI:57783"/>
    </ligand>
</feature>
<dbReference type="GO" id="GO:0004735">
    <property type="term" value="F:pyrroline-5-carboxylate reductase activity"/>
    <property type="evidence" value="ECO:0007669"/>
    <property type="project" value="UniProtKB-EC"/>
</dbReference>
<dbReference type="InterPro" id="IPR008927">
    <property type="entry name" value="6-PGluconate_DH-like_C_sf"/>
</dbReference>
<dbReference type="InterPro" id="IPR029036">
    <property type="entry name" value="P5CR_dimer"/>
</dbReference>
<dbReference type="Pfam" id="PF14748">
    <property type="entry name" value="P5CR_dimer"/>
    <property type="match status" value="1"/>
</dbReference>
<organism evidence="7 8">
    <name type="scientific">Pyrobaculum calidifontis (strain DSM 21063 / JCM 11548 / VA1)</name>
    <dbReference type="NCBI Taxonomy" id="410359"/>
    <lineage>
        <taxon>Archaea</taxon>
        <taxon>Thermoproteota</taxon>
        <taxon>Thermoprotei</taxon>
        <taxon>Thermoproteales</taxon>
        <taxon>Thermoproteaceae</taxon>
        <taxon>Pyrobaculum</taxon>
    </lineage>
</organism>
<evidence type="ECO:0000259" key="5">
    <source>
        <dbReference type="Pfam" id="PF03807"/>
    </source>
</evidence>
<evidence type="ECO:0000313" key="7">
    <source>
        <dbReference type="EMBL" id="ABO08307.1"/>
    </source>
</evidence>
<feature type="binding site" evidence="4">
    <location>
        <begin position="5"/>
        <end position="10"/>
    </location>
    <ligand>
        <name>NADP(+)</name>
        <dbReference type="ChEBI" id="CHEBI:58349"/>
    </ligand>
</feature>
<dbReference type="KEGG" id="pcl:Pcal_0881"/>
<dbReference type="GO" id="GO:0055129">
    <property type="term" value="P:L-proline biosynthetic process"/>
    <property type="evidence" value="ECO:0007669"/>
    <property type="project" value="TreeGrafter"/>
</dbReference>
<dbReference type="SUPFAM" id="SSF48179">
    <property type="entry name" value="6-phosphogluconate dehydrogenase C-terminal domain-like"/>
    <property type="match status" value="1"/>
</dbReference>
<dbReference type="Proteomes" id="UP000001431">
    <property type="component" value="Chromosome"/>
</dbReference>
<dbReference type="InterPro" id="IPR036291">
    <property type="entry name" value="NAD(P)-bd_dom_sf"/>
</dbReference>
<dbReference type="Gene3D" id="3.40.50.720">
    <property type="entry name" value="NAD(P)-binding Rossmann-like Domain"/>
    <property type="match status" value="1"/>
</dbReference>